<sequence length="127" mass="14680">MYRQTVTNEFLLEEVKKVANQLGRPPVGGSEFQYRYLAGQRFESWPHFLEEAGLSMHADIEEGAEIRSKYIETVHKIVNVLGRVPRSSDFEDIREVNYYFRSLSGLFEAAGLEEKGKGKWSTKFINE</sequence>
<dbReference type="Proteomes" id="UP000541955">
    <property type="component" value="Unassembled WGS sequence"/>
</dbReference>
<reference evidence="3 4" key="1">
    <citation type="submission" date="2020-03" db="EMBL/GenBank/DDBJ databases">
        <title>Soil Listeria distribution.</title>
        <authorList>
            <person name="Liao J."/>
            <person name="Wiedmann M."/>
        </authorList>
    </citation>
    <scope>NUCLEOTIDE SEQUENCE [LARGE SCALE GENOMIC DNA]</scope>
    <source>
        <strain evidence="2 4">FSL L7-1017</strain>
        <strain evidence="1 3">FSL L7-1387</strain>
    </source>
</reference>
<evidence type="ECO:0000313" key="2">
    <source>
        <dbReference type="EMBL" id="MBC1780563.1"/>
    </source>
</evidence>
<dbReference type="EMBL" id="JAARUV010000010">
    <property type="protein sequence ID" value="MBC1780563.1"/>
    <property type="molecule type" value="Genomic_DNA"/>
</dbReference>
<comment type="caution">
    <text evidence="1">The sequence shown here is derived from an EMBL/GenBank/DDBJ whole genome shotgun (WGS) entry which is preliminary data.</text>
</comment>
<dbReference type="Proteomes" id="UP000547643">
    <property type="component" value="Unassembled WGS sequence"/>
</dbReference>
<evidence type="ECO:0000313" key="3">
    <source>
        <dbReference type="Proteomes" id="UP000541955"/>
    </source>
</evidence>
<protein>
    <submittedName>
        <fullName evidence="1">Uncharacterized protein</fullName>
    </submittedName>
</protein>
<dbReference type="InterPro" id="IPR041025">
    <property type="entry name" value="HNH_repeat"/>
</dbReference>
<dbReference type="AlphaFoldDB" id="A0A7X0XME7"/>
<organism evidence="1 3">
    <name type="scientific">Listeria booriae</name>
    <dbReference type="NCBI Taxonomy" id="1552123"/>
    <lineage>
        <taxon>Bacteria</taxon>
        <taxon>Bacillati</taxon>
        <taxon>Bacillota</taxon>
        <taxon>Bacilli</taxon>
        <taxon>Bacillales</taxon>
        <taxon>Listeriaceae</taxon>
        <taxon>Listeria</taxon>
    </lineage>
</organism>
<evidence type="ECO:0000313" key="1">
    <source>
        <dbReference type="EMBL" id="MBC1563635.1"/>
    </source>
</evidence>
<name>A0A7X0XME7_9LIST</name>
<gene>
    <name evidence="1" type="ORF">HB902_16295</name>
    <name evidence="2" type="ORF">HCA46_17195</name>
</gene>
<dbReference type="Pfam" id="PF18780">
    <property type="entry name" value="HNH_repeat"/>
    <property type="match status" value="1"/>
</dbReference>
<proteinExistence type="predicted"/>
<dbReference type="EMBL" id="JAARRW010000010">
    <property type="protein sequence ID" value="MBC1563635.1"/>
    <property type="molecule type" value="Genomic_DNA"/>
</dbReference>
<dbReference type="RefSeq" id="WP_185430517.1">
    <property type="nucleotide sequence ID" value="NZ_JAARRW010000010.1"/>
</dbReference>
<accession>A0A7X0XME7</accession>
<evidence type="ECO:0000313" key="4">
    <source>
        <dbReference type="Proteomes" id="UP000547643"/>
    </source>
</evidence>